<feature type="transmembrane region" description="Helical" evidence="7">
    <location>
        <begin position="189"/>
        <end position="210"/>
    </location>
</feature>
<proteinExistence type="inferred from homology"/>
<evidence type="ECO:0000256" key="5">
    <source>
        <dbReference type="ARBA" id="ARBA00022989"/>
    </source>
</evidence>
<dbReference type="EMBL" id="CP011388">
    <property type="protein sequence ID" value="ANE48247.1"/>
    <property type="molecule type" value="Genomic_DNA"/>
</dbReference>
<feature type="transmembrane region" description="Helical" evidence="7">
    <location>
        <begin position="143"/>
        <end position="164"/>
    </location>
</feature>
<gene>
    <name evidence="9" type="ORF">SY83_20315</name>
</gene>
<accession>A0A172TN44</accession>
<dbReference type="PROSITE" id="PS50928">
    <property type="entry name" value="ABC_TM1"/>
    <property type="match status" value="1"/>
</dbReference>
<dbReference type="Proteomes" id="UP000076927">
    <property type="component" value="Chromosome"/>
</dbReference>
<evidence type="ECO:0000256" key="1">
    <source>
        <dbReference type="ARBA" id="ARBA00004651"/>
    </source>
</evidence>
<name>A0A172TN44_9BACL</name>
<evidence type="ECO:0000256" key="7">
    <source>
        <dbReference type="RuleBase" id="RU363032"/>
    </source>
</evidence>
<dbReference type="Pfam" id="PF00528">
    <property type="entry name" value="BPD_transp_1"/>
    <property type="match status" value="1"/>
</dbReference>
<evidence type="ECO:0000256" key="2">
    <source>
        <dbReference type="ARBA" id="ARBA00022448"/>
    </source>
</evidence>
<feature type="transmembrane region" description="Helical" evidence="7">
    <location>
        <begin position="262"/>
        <end position="279"/>
    </location>
</feature>
<dbReference type="RefSeq" id="WP_068609859.1">
    <property type="nucleotide sequence ID" value="NZ_CP011388.1"/>
</dbReference>
<dbReference type="InterPro" id="IPR035906">
    <property type="entry name" value="MetI-like_sf"/>
</dbReference>
<dbReference type="PANTHER" id="PTHR43744">
    <property type="entry name" value="ABC TRANSPORTER PERMEASE PROTEIN MG189-RELATED-RELATED"/>
    <property type="match status" value="1"/>
</dbReference>
<comment type="similarity">
    <text evidence="7">Belongs to the binding-protein-dependent transport system permease family.</text>
</comment>
<keyword evidence="2 7" id="KW-0813">Transport</keyword>
<keyword evidence="6 7" id="KW-0472">Membrane</keyword>
<evidence type="ECO:0000259" key="8">
    <source>
        <dbReference type="PROSITE" id="PS50928"/>
    </source>
</evidence>
<feature type="transmembrane region" description="Helical" evidence="7">
    <location>
        <begin position="14"/>
        <end position="32"/>
    </location>
</feature>
<dbReference type="InterPro" id="IPR000515">
    <property type="entry name" value="MetI-like"/>
</dbReference>
<organism evidence="9 10">
    <name type="scientific">Paenibacillus swuensis</name>
    <dbReference type="NCBI Taxonomy" id="1178515"/>
    <lineage>
        <taxon>Bacteria</taxon>
        <taxon>Bacillati</taxon>
        <taxon>Bacillota</taxon>
        <taxon>Bacilli</taxon>
        <taxon>Bacillales</taxon>
        <taxon>Paenibacillaceae</taxon>
        <taxon>Paenibacillus</taxon>
    </lineage>
</organism>
<feature type="transmembrane region" description="Helical" evidence="7">
    <location>
        <begin position="112"/>
        <end position="131"/>
    </location>
</feature>
<keyword evidence="3" id="KW-1003">Cell membrane</keyword>
<feature type="domain" description="ABC transmembrane type-1" evidence="8">
    <location>
        <begin position="75"/>
        <end position="279"/>
    </location>
</feature>
<dbReference type="CDD" id="cd06261">
    <property type="entry name" value="TM_PBP2"/>
    <property type="match status" value="1"/>
</dbReference>
<evidence type="ECO:0000256" key="6">
    <source>
        <dbReference type="ARBA" id="ARBA00023136"/>
    </source>
</evidence>
<dbReference type="Gene3D" id="1.10.3720.10">
    <property type="entry name" value="MetI-like"/>
    <property type="match status" value="1"/>
</dbReference>
<dbReference type="PANTHER" id="PTHR43744:SF9">
    <property type="entry name" value="POLYGALACTURONAN_RHAMNOGALACTURONAN TRANSPORT SYSTEM PERMEASE PROTEIN YTCP"/>
    <property type="match status" value="1"/>
</dbReference>
<keyword evidence="10" id="KW-1185">Reference proteome</keyword>
<dbReference type="OrthoDB" id="9810086at2"/>
<dbReference type="GO" id="GO:0055085">
    <property type="term" value="P:transmembrane transport"/>
    <property type="evidence" value="ECO:0007669"/>
    <property type="project" value="InterPro"/>
</dbReference>
<evidence type="ECO:0000313" key="9">
    <source>
        <dbReference type="EMBL" id="ANE48247.1"/>
    </source>
</evidence>
<evidence type="ECO:0000256" key="3">
    <source>
        <dbReference type="ARBA" id="ARBA00022475"/>
    </source>
</evidence>
<comment type="subcellular location">
    <subcellularLocation>
        <location evidence="1 7">Cell membrane</location>
        <topology evidence="1 7">Multi-pass membrane protein</topology>
    </subcellularLocation>
</comment>
<protein>
    <submittedName>
        <fullName evidence="9">ABC transporter permease</fullName>
    </submittedName>
</protein>
<feature type="transmembrane region" description="Helical" evidence="7">
    <location>
        <begin position="44"/>
        <end position="65"/>
    </location>
</feature>
<keyword evidence="4 7" id="KW-0812">Transmembrane</keyword>
<sequence length="294" mass="33367">MVTSRTFSDKFTDFLLYTLLIIISFTAIAPLVHSVAVSFSQPSFASAGFVTFWPKGFTVASYIGILEDSKFWTAFIVSLKRVVLVSVISLIVTLLAAYPLSRETRDFKLRNVYMWLLLIVMMFNGGLIPLYLVVKNLNLIDSIWGLVLPMVVNVFNVILVVNFFRNLPKELDESASIDGAGPWYMISRIYAPLSLPVLATITLFTIVYTWNEFFQGMIFVNRPDNMPLQSYLQQLIVQIDPTRVTSEDLDRLQRVSNKTLNSAKIIVSMIPVLLIYPLMQRYFITGITMGSVKE</sequence>
<dbReference type="KEGG" id="pswu:SY83_20315"/>
<dbReference type="STRING" id="1178515.SY83_20315"/>
<keyword evidence="5 7" id="KW-1133">Transmembrane helix</keyword>
<feature type="transmembrane region" description="Helical" evidence="7">
    <location>
        <begin position="71"/>
        <end position="100"/>
    </location>
</feature>
<reference evidence="9 10" key="1">
    <citation type="submission" date="2015-01" db="EMBL/GenBank/DDBJ databases">
        <title>Paenibacillus swuensis/DY6/whole genome sequencing.</title>
        <authorList>
            <person name="Kim M.K."/>
            <person name="Srinivasan S."/>
            <person name="Lee J.-J."/>
        </authorList>
    </citation>
    <scope>NUCLEOTIDE SEQUENCE [LARGE SCALE GENOMIC DNA]</scope>
    <source>
        <strain evidence="9 10">DY6</strain>
    </source>
</reference>
<dbReference type="SUPFAM" id="SSF161098">
    <property type="entry name" value="MetI-like"/>
    <property type="match status" value="1"/>
</dbReference>
<dbReference type="PATRIC" id="fig|1178515.4.peg.4110"/>
<evidence type="ECO:0000313" key="10">
    <source>
        <dbReference type="Proteomes" id="UP000076927"/>
    </source>
</evidence>
<evidence type="ECO:0000256" key="4">
    <source>
        <dbReference type="ARBA" id="ARBA00022692"/>
    </source>
</evidence>
<dbReference type="AlphaFoldDB" id="A0A172TN44"/>
<dbReference type="GO" id="GO:0005886">
    <property type="term" value="C:plasma membrane"/>
    <property type="evidence" value="ECO:0007669"/>
    <property type="project" value="UniProtKB-SubCell"/>
</dbReference>